<dbReference type="SUPFAM" id="SSF56935">
    <property type="entry name" value="Porins"/>
    <property type="match status" value="1"/>
</dbReference>
<dbReference type="OrthoDB" id="9760333at2"/>
<evidence type="ECO:0000256" key="10">
    <source>
        <dbReference type="ARBA" id="ARBA00023077"/>
    </source>
</evidence>
<evidence type="ECO:0000256" key="3">
    <source>
        <dbReference type="ARBA" id="ARBA00022448"/>
    </source>
</evidence>
<dbReference type="FunFam" id="2.170.130.10:FF:000001">
    <property type="entry name" value="Catecholate siderophore TonB-dependent receptor"/>
    <property type="match status" value="1"/>
</dbReference>
<evidence type="ECO:0000256" key="13">
    <source>
        <dbReference type="ARBA" id="ARBA00023237"/>
    </source>
</evidence>
<dbReference type="Proteomes" id="UP000186228">
    <property type="component" value="Unassembled WGS sequence"/>
</dbReference>
<dbReference type="EMBL" id="FMAC01000002">
    <property type="protein sequence ID" value="SCB17369.1"/>
    <property type="molecule type" value="Genomic_DNA"/>
</dbReference>
<sequence length="725" mass="79384">MIPCNDINGIRRQTSSMATATSAFALALSLSGNAFAQDGAAGSENATRLEPIIVEGAESEQSDGRTVTAKRSRGATKISTPLIETPRSVSVITKKELEERAASNIVEAVRYTAGVTTASTGFDPRYDVIMLRGQVLSLNGDYRDGLRQYYVNYGNFPTEPYSLERVEVVKGPVSVLYGSGSPGGIINKVSKEPLEQPFHEVGILWGTKDRAQATFDFSGPVKQGDDHLFYRLTGLARVGDTNFDIADDRYMLQPSLRWNPDAATTVTLYGLLQADESDGSPGAVIAPDGRVLDIRASDPDYDHQKVRQQQIGYRFEHEFDNGLTFRQNTRYSHMDLRTRYLSVASWTGTIAHRSATALRDDAHIFQVDNQLEAKFDTGPLAHTMLFGLDYTYLTSSFGYGLDWVTSPAYDLDISNPRYGVSGPTPNYNFSLLDKDISQTGIYALDQIELDRWRFTLGARQTWVKQTLDTTYPTAGTSDHQSETNSATSVQAGALYLFDNGIAPFANYATSFDPVTMRSASGRVLEPTKGEQFETGVKYQPPGTNILLSATAYHLVERNKPQLVNPLLLAYQSLGEVTTKGLELEARTALDSGLDLIATYTLSRSEITEGENAGKEVAARPRHVASLWANYTFAEDSAAAGLSVGAGLRYNGRSYTDNANTGENASTFYVDAGMSYDFGAANKDYAGLIAAVNVRNIANRRDAMCESGFCYLGQGRNVTASLKYRW</sequence>
<evidence type="ECO:0000259" key="18">
    <source>
        <dbReference type="Pfam" id="PF07715"/>
    </source>
</evidence>
<dbReference type="GO" id="GO:0038023">
    <property type="term" value="F:signaling receptor activity"/>
    <property type="evidence" value="ECO:0007669"/>
    <property type="project" value="InterPro"/>
</dbReference>
<keyword evidence="12" id="KW-0675">Receptor</keyword>
<dbReference type="Gene3D" id="2.40.170.20">
    <property type="entry name" value="TonB-dependent receptor, beta-barrel domain"/>
    <property type="match status" value="1"/>
</dbReference>
<keyword evidence="8" id="KW-0408">Iron</keyword>
<dbReference type="PANTHER" id="PTHR32552:SF68">
    <property type="entry name" value="FERRICHROME OUTER MEMBRANE TRANSPORTER_PHAGE RECEPTOR"/>
    <property type="match status" value="1"/>
</dbReference>
<evidence type="ECO:0000256" key="7">
    <source>
        <dbReference type="ARBA" id="ARBA00022729"/>
    </source>
</evidence>
<evidence type="ECO:0000259" key="17">
    <source>
        <dbReference type="Pfam" id="PF00593"/>
    </source>
</evidence>
<dbReference type="InterPro" id="IPR039426">
    <property type="entry name" value="TonB-dep_rcpt-like"/>
</dbReference>
<evidence type="ECO:0000256" key="12">
    <source>
        <dbReference type="ARBA" id="ARBA00023170"/>
    </source>
</evidence>
<dbReference type="STRING" id="52131.GA0061100_102853"/>
<protein>
    <submittedName>
        <fullName evidence="19">Iron complex outermembrane recepter protein</fullName>
    </submittedName>
</protein>
<feature type="chain" id="PRO_5008683350" evidence="16">
    <location>
        <begin position="37"/>
        <end position="725"/>
    </location>
</feature>
<evidence type="ECO:0000256" key="16">
    <source>
        <dbReference type="SAM" id="SignalP"/>
    </source>
</evidence>
<evidence type="ECO:0000256" key="8">
    <source>
        <dbReference type="ARBA" id="ARBA00023004"/>
    </source>
</evidence>
<evidence type="ECO:0000313" key="20">
    <source>
        <dbReference type="Proteomes" id="UP000186228"/>
    </source>
</evidence>
<evidence type="ECO:0000256" key="5">
    <source>
        <dbReference type="ARBA" id="ARBA00022496"/>
    </source>
</evidence>
<evidence type="ECO:0000256" key="6">
    <source>
        <dbReference type="ARBA" id="ARBA00022692"/>
    </source>
</evidence>
<keyword evidence="5" id="KW-0410">Iron transport</keyword>
<keyword evidence="20" id="KW-1185">Reference proteome</keyword>
<dbReference type="InterPro" id="IPR000531">
    <property type="entry name" value="Beta-barrel_TonB"/>
</dbReference>
<keyword evidence="11 14" id="KW-0472">Membrane</keyword>
<gene>
    <name evidence="19" type="ORF">GA0061100_102853</name>
</gene>
<dbReference type="AlphaFoldDB" id="A0A1C3UPI7"/>
<dbReference type="PROSITE" id="PS52016">
    <property type="entry name" value="TONB_DEPENDENT_REC_3"/>
    <property type="match status" value="1"/>
</dbReference>
<evidence type="ECO:0000256" key="4">
    <source>
        <dbReference type="ARBA" id="ARBA00022452"/>
    </source>
</evidence>
<keyword evidence="4 14" id="KW-1134">Transmembrane beta strand</keyword>
<dbReference type="PANTHER" id="PTHR32552">
    <property type="entry name" value="FERRICHROME IRON RECEPTOR-RELATED"/>
    <property type="match status" value="1"/>
</dbReference>
<dbReference type="NCBIfam" id="TIGR01783">
    <property type="entry name" value="TonB-siderophor"/>
    <property type="match status" value="1"/>
</dbReference>
<keyword evidence="3 14" id="KW-0813">Transport</keyword>
<dbReference type="CDD" id="cd01347">
    <property type="entry name" value="ligand_gated_channel"/>
    <property type="match status" value="1"/>
</dbReference>
<keyword evidence="9" id="KW-0406">Ion transport</keyword>
<comment type="subcellular location">
    <subcellularLocation>
        <location evidence="1 14">Cell outer membrane</location>
        <topology evidence="1 14">Multi-pass membrane protein</topology>
    </subcellularLocation>
</comment>
<dbReference type="GO" id="GO:0009279">
    <property type="term" value="C:cell outer membrane"/>
    <property type="evidence" value="ECO:0007669"/>
    <property type="project" value="UniProtKB-SubCell"/>
</dbReference>
<dbReference type="InterPro" id="IPR012910">
    <property type="entry name" value="Plug_dom"/>
</dbReference>
<feature type="signal peptide" evidence="16">
    <location>
        <begin position="1"/>
        <end position="36"/>
    </location>
</feature>
<keyword evidence="7 16" id="KW-0732">Signal</keyword>
<dbReference type="GO" id="GO:0015344">
    <property type="term" value="F:siderophore uptake transmembrane transporter activity"/>
    <property type="evidence" value="ECO:0007669"/>
    <property type="project" value="TreeGrafter"/>
</dbReference>
<dbReference type="InterPro" id="IPR037066">
    <property type="entry name" value="Plug_dom_sf"/>
</dbReference>
<organism evidence="19 20">
    <name type="scientific">Rhizobium hainanense</name>
    <dbReference type="NCBI Taxonomy" id="52131"/>
    <lineage>
        <taxon>Bacteria</taxon>
        <taxon>Pseudomonadati</taxon>
        <taxon>Pseudomonadota</taxon>
        <taxon>Alphaproteobacteria</taxon>
        <taxon>Hyphomicrobiales</taxon>
        <taxon>Rhizobiaceae</taxon>
        <taxon>Rhizobium/Agrobacterium group</taxon>
        <taxon>Rhizobium</taxon>
    </lineage>
</organism>
<dbReference type="GO" id="GO:0015891">
    <property type="term" value="P:siderophore transport"/>
    <property type="evidence" value="ECO:0007669"/>
    <property type="project" value="InterPro"/>
</dbReference>
<dbReference type="InterPro" id="IPR010105">
    <property type="entry name" value="TonB_sidphr_rcpt"/>
</dbReference>
<evidence type="ECO:0000256" key="15">
    <source>
        <dbReference type="RuleBase" id="RU003357"/>
    </source>
</evidence>
<proteinExistence type="inferred from homology"/>
<dbReference type="Pfam" id="PF00593">
    <property type="entry name" value="TonB_dep_Rec_b-barrel"/>
    <property type="match status" value="1"/>
</dbReference>
<evidence type="ECO:0000256" key="1">
    <source>
        <dbReference type="ARBA" id="ARBA00004571"/>
    </source>
</evidence>
<reference evidence="20" key="1">
    <citation type="submission" date="2016-08" db="EMBL/GenBank/DDBJ databases">
        <authorList>
            <person name="Varghese N."/>
            <person name="Submissions Spin"/>
        </authorList>
    </citation>
    <scope>NUCLEOTIDE SEQUENCE [LARGE SCALE GENOMIC DNA]</scope>
    <source>
        <strain evidence="20">CCBAU 57015</strain>
    </source>
</reference>
<feature type="domain" description="TonB-dependent receptor-like beta-barrel" evidence="17">
    <location>
        <begin position="264"/>
        <end position="696"/>
    </location>
</feature>
<evidence type="ECO:0000256" key="11">
    <source>
        <dbReference type="ARBA" id="ARBA00023136"/>
    </source>
</evidence>
<keyword evidence="6 14" id="KW-0812">Transmembrane</keyword>
<dbReference type="Pfam" id="PF07715">
    <property type="entry name" value="Plug"/>
    <property type="match status" value="1"/>
</dbReference>
<dbReference type="InterPro" id="IPR036942">
    <property type="entry name" value="Beta-barrel_TonB_sf"/>
</dbReference>
<keyword evidence="10 15" id="KW-0798">TonB box</keyword>
<evidence type="ECO:0000256" key="2">
    <source>
        <dbReference type="ARBA" id="ARBA00009810"/>
    </source>
</evidence>
<evidence type="ECO:0000256" key="9">
    <source>
        <dbReference type="ARBA" id="ARBA00023065"/>
    </source>
</evidence>
<comment type="similarity">
    <text evidence="2 14 15">Belongs to the TonB-dependent receptor family.</text>
</comment>
<accession>A0A1C3UPI7</accession>
<name>A0A1C3UPI7_9HYPH</name>
<keyword evidence="13 14" id="KW-0998">Cell outer membrane</keyword>
<feature type="domain" description="TonB-dependent receptor plug" evidence="18">
    <location>
        <begin position="82"/>
        <end position="185"/>
    </location>
</feature>
<evidence type="ECO:0000313" key="19">
    <source>
        <dbReference type="EMBL" id="SCB17369.1"/>
    </source>
</evidence>
<evidence type="ECO:0000256" key="14">
    <source>
        <dbReference type="PROSITE-ProRule" id="PRU01360"/>
    </source>
</evidence>
<dbReference type="Gene3D" id="2.170.130.10">
    <property type="entry name" value="TonB-dependent receptor, plug domain"/>
    <property type="match status" value="1"/>
</dbReference>